<dbReference type="AlphaFoldDB" id="A0A1J1IAI4"/>
<sequence length="108" mass="12491">MTETREAEEHHVYNCRRAPARNNSSRAVREFNVISEFDLILKTLSNKVQFEIPFCIIELASQRNHYDYILEVELNRKNSVSIVCKDPVTSYQNIVAVAVVSIKDLVHI</sequence>
<evidence type="ECO:0000313" key="1">
    <source>
        <dbReference type="EMBL" id="CRK96580.1"/>
    </source>
</evidence>
<organism evidence="1 2">
    <name type="scientific">Clunio marinus</name>
    <dbReference type="NCBI Taxonomy" id="568069"/>
    <lineage>
        <taxon>Eukaryota</taxon>
        <taxon>Metazoa</taxon>
        <taxon>Ecdysozoa</taxon>
        <taxon>Arthropoda</taxon>
        <taxon>Hexapoda</taxon>
        <taxon>Insecta</taxon>
        <taxon>Pterygota</taxon>
        <taxon>Neoptera</taxon>
        <taxon>Endopterygota</taxon>
        <taxon>Diptera</taxon>
        <taxon>Nematocera</taxon>
        <taxon>Chironomoidea</taxon>
        <taxon>Chironomidae</taxon>
        <taxon>Clunio</taxon>
    </lineage>
</organism>
<evidence type="ECO:0000313" key="2">
    <source>
        <dbReference type="Proteomes" id="UP000183832"/>
    </source>
</evidence>
<dbReference type="Proteomes" id="UP000183832">
    <property type="component" value="Unassembled WGS sequence"/>
</dbReference>
<dbReference type="EMBL" id="CVRI01000044">
    <property type="protein sequence ID" value="CRK96580.1"/>
    <property type="molecule type" value="Genomic_DNA"/>
</dbReference>
<name>A0A1J1IAI4_9DIPT</name>
<accession>A0A1J1IAI4</accession>
<gene>
    <name evidence="1" type="ORF">CLUMA_CG010101</name>
</gene>
<keyword evidence="2" id="KW-1185">Reference proteome</keyword>
<reference evidence="1 2" key="1">
    <citation type="submission" date="2015-04" db="EMBL/GenBank/DDBJ databases">
        <authorList>
            <person name="Syromyatnikov M.Y."/>
            <person name="Popov V.N."/>
        </authorList>
    </citation>
    <scope>NUCLEOTIDE SEQUENCE [LARGE SCALE GENOMIC DNA]</scope>
</reference>
<protein>
    <submittedName>
        <fullName evidence="1">CLUMA_CG010101, isoform A</fullName>
    </submittedName>
</protein>
<proteinExistence type="predicted"/>